<comment type="caution">
    <text evidence="1">The sequence shown here is derived from an EMBL/GenBank/DDBJ whole genome shotgun (WGS) entry which is preliminary data.</text>
</comment>
<proteinExistence type="predicted"/>
<dbReference type="AlphaFoldDB" id="A0AAW2VS69"/>
<gene>
    <name evidence="1" type="ORF">Sradi_0813900</name>
</gene>
<accession>A0AAW2VS69</accession>
<dbReference type="EMBL" id="JACGWJ010000003">
    <property type="protein sequence ID" value="KAL0431879.1"/>
    <property type="molecule type" value="Genomic_DNA"/>
</dbReference>
<organism evidence="1">
    <name type="scientific">Sesamum radiatum</name>
    <name type="common">Black benniseed</name>
    <dbReference type="NCBI Taxonomy" id="300843"/>
    <lineage>
        <taxon>Eukaryota</taxon>
        <taxon>Viridiplantae</taxon>
        <taxon>Streptophyta</taxon>
        <taxon>Embryophyta</taxon>
        <taxon>Tracheophyta</taxon>
        <taxon>Spermatophyta</taxon>
        <taxon>Magnoliopsida</taxon>
        <taxon>eudicotyledons</taxon>
        <taxon>Gunneridae</taxon>
        <taxon>Pentapetalae</taxon>
        <taxon>asterids</taxon>
        <taxon>lamiids</taxon>
        <taxon>Lamiales</taxon>
        <taxon>Pedaliaceae</taxon>
        <taxon>Sesamum</taxon>
    </lineage>
</organism>
<sequence length="92" mass="10855">MHQNPDQQPLCITFSDANNDFELKSRLIYLVPIFHGLAGEDSQKHLKELYMVSLRMKPNGVTDEQLNLRAFPFSLKDKANDWFYYFRSDSLR</sequence>
<protein>
    <submittedName>
        <fullName evidence="1">Uncharacterized protein</fullName>
    </submittedName>
</protein>
<reference evidence="1" key="1">
    <citation type="submission" date="2020-06" db="EMBL/GenBank/DDBJ databases">
        <authorList>
            <person name="Li T."/>
            <person name="Hu X."/>
            <person name="Zhang T."/>
            <person name="Song X."/>
            <person name="Zhang H."/>
            <person name="Dai N."/>
            <person name="Sheng W."/>
            <person name="Hou X."/>
            <person name="Wei L."/>
        </authorList>
    </citation>
    <scope>NUCLEOTIDE SEQUENCE</scope>
    <source>
        <strain evidence="1">G02</strain>
        <tissue evidence="1">Leaf</tissue>
    </source>
</reference>
<name>A0AAW2VS69_SESRA</name>
<reference evidence="1" key="2">
    <citation type="journal article" date="2024" name="Plant">
        <title>Genomic evolution and insights into agronomic trait innovations of Sesamum species.</title>
        <authorList>
            <person name="Miao H."/>
            <person name="Wang L."/>
            <person name="Qu L."/>
            <person name="Liu H."/>
            <person name="Sun Y."/>
            <person name="Le M."/>
            <person name="Wang Q."/>
            <person name="Wei S."/>
            <person name="Zheng Y."/>
            <person name="Lin W."/>
            <person name="Duan Y."/>
            <person name="Cao H."/>
            <person name="Xiong S."/>
            <person name="Wang X."/>
            <person name="Wei L."/>
            <person name="Li C."/>
            <person name="Ma Q."/>
            <person name="Ju M."/>
            <person name="Zhao R."/>
            <person name="Li G."/>
            <person name="Mu C."/>
            <person name="Tian Q."/>
            <person name="Mei H."/>
            <person name="Zhang T."/>
            <person name="Gao T."/>
            <person name="Zhang H."/>
        </authorList>
    </citation>
    <scope>NUCLEOTIDE SEQUENCE</scope>
    <source>
        <strain evidence="1">G02</strain>
    </source>
</reference>
<feature type="non-terminal residue" evidence="1">
    <location>
        <position position="92"/>
    </location>
</feature>
<evidence type="ECO:0000313" key="1">
    <source>
        <dbReference type="EMBL" id="KAL0431879.1"/>
    </source>
</evidence>